<dbReference type="Pfam" id="PF07799">
    <property type="entry name" value="DUF1643"/>
    <property type="match status" value="1"/>
</dbReference>
<protein>
    <submittedName>
        <fullName evidence="1">DUF1643 domain-containing protein</fullName>
    </submittedName>
</protein>
<organism evidence="1 2">
    <name type="scientific">Streptomyces mobaraensis</name>
    <name type="common">Streptoverticillium mobaraense</name>
    <dbReference type="NCBI Taxonomy" id="35621"/>
    <lineage>
        <taxon>Bacteria</taxon>
        <taxon>Bacillati</taxon>
        <taxon>Actinomycetota</taxon>
        <taxon>Actinomycetes</taxon>
        <taxon>Kitasatosporales</taxon>
        <taxon>Streptomycetaceae</taxon>
        <taxon>Streptomyces</taxon>
    </lineage>
</organism>
<keyword evidence="2" id="KW-1185">Reference proteome</keyword>
<name>A0A5N5VXG4_STRMB</name>
<dbReference type="AlphaFoldDB" id="A0A5N5VXG4"/>
<dbReference type="EMBL" id="VOKX01000132">
    <property type="protein sequence ID" value="KAB7833552.1"/>
    <property type="molecule type" value="Genomic_DNA"/>
</dbReference>
<dbReference type="InterPro" id="IPR012441">
    <property type="entry name" value="DUF1643"/>
</dbReference>
<evidence type="ECO:0000313" key="2">
    <source>
        <dbReference type="Proteomes" id="UP000327000"/>
    </source>
</evidence>
<gene>
    <name evidence="1" type="ORF">FRZ00_33450</name>
</gene>
<proteinExistence type="predicted"/>
<sequence>MLPDQLVTWAATRGLSLREGTPAPGVTGSAVYSPGHNHRYALTRTWGTGSHQTYILLNPAGATAAEDDATVRALTAFATRDGHAGLVLACAYAVLHRHPYTLTTGAPGGDPAVGEHNDELLALLAEETHDIVLAWGVWGGVFPRLRAVETILLRHGARLHCLGTTGAGHPLLPTFLPRNTPLQPYRPPGVDR</sequence>
<dbReference type="Proteomes" id="UP000327000">
    <property type="component" value="Unassembled WGS sequence"/>
</dbReference>
<accession>A0A5N5VXG4</accession>
<dbReference type="OrthoDB" id="9807577at2"/>
<comment type="caution">
    <text evidence="1">The sequence shown here is derived from an EMBL/GenBank/DDBJ whole genome shotgun (WGS) entry which is preliminary data.</text>
</comment>
<dbReference type="RefSeq" id="WP_152266106.1">
    <property type="nucleotide sequence ID" value="NZ_VOKX01000132.1"/>
</dbReference>
<evidence type="ECO:0000313" key="1">
    <source>
        <dbReference type="EMBL" id="KAB7833552.1"/>
    </source>
</evidence>
<reference evidence="1 2" key="1">
    <citation type="journal article" date="2019" name="Microb. Cell Fact.">
        <title>Exploring novel herbicidin analogues by transcriptional regulator overexpression and MS/MS molecular networking.</title>
        <authorList>
            <person name="Shi Y."/>
            <person name="Gu R."/>
            <person name="Li Y."/>
            <person name="Wang X."/>
            <person name="Ren W."/>
            <person name="Li X."/>
            <person name="Wang L."/>
            <person name="Xie Y."/>
            <person name="Hong B."/>
        </authorList>
    </citation>
    <scope>NUCLEOTIDE SEQUENCE [LARGE SCALE GENOMIC DNA]</scope>
    <source>
        <strain evidence="1 2">US-43</strain>
    </source>
</reference>